<dbReference type="EMBL" id="CAKXAJ010013395">
    <property type="protein sequence ID" value="CAH2215925.1"/>
    <property type="molecule type" value="Genomic_DNA"/>
</dbReference>
<dbReference type="OrthoDB" id="10264738at2759"/>
<keyword evidence="3" id="KW-0904">Protein phosphatase</keyword>
<dbReference type="PROSITE" id="PS51746">
    <property type="entry name" value="PPM_2"/>
    <property type="match status" value="1"/>
</dbReference>
<comment type="caution">
    <text evidence="5">The sequence shown here is derived from an EMBL/GenBank/DDBJ whole genome shotgun (WGS) entry which is preliminary data.</text>
</comment>
<sequence length="99" mass="10913">RVMGQTLSEPVTEKQSSTCQDSRYLVGSSCMQGWRVSMDDSHTQILSLPDDPGTAFFAVYDGHGGANIAEYAGKHLHKFITARPEYHLGNVEEALKQVN</sequence>
<dbReference type="Gene3D" id="3.60.40.10">
    <property type="entry name" value="PPM-type phosphatase domain"/>
    <property type="match status" value="1"/>
</dbReference>
<dbReference type="InterPro" id="IPR001932">
    <property type="entry name" value="PPM-type_phosphatase-like_dom"/>
</dbReference>
<dbReference type="InterPro" id="IPR000222">
    <property type="entry name" value="PP2C_BS"/>
</dbReference>
<feature type="domain" description="PPM-type phosphatase" evidence="4">
    <location>
        <begin position="25"/>
        <end position="99"/>
    </location>
</feature>
<feature type="non-terminal residue" evidence="5">
    <location>
        <position position="1"/>
    </location>
</feature>
<evidence type="ECO:0000256" key="3">
    <source>
        <dbReference type="ARBA" id="ARBA00022912"/>
    </source>
</evidence>
<dbReference type="GO" id="GO:0046872">
    <property type="term" value="F:metal ion binding"/>
    <property type="evidence" value="ECO:0007669"/>
    <property type="project" value="UniProtKB-KW"/>
</dbReference>
<name>A0A8S4QPD5_9NEOP</name>
<protein>
    <submittedName>
        <fullName evidence="5">Jg2675 protein</fullName>
    </submittedName>
</protein>
<reference evidence="5" key="1">
    <citation type="submission" date="2022-03" db="EMBL/GenBank/DDBJ databases">
        <authorList>
            <person name="Lindestad O."/>
        </authorList>
    </citation>
    <scope>NUCLEOTIDE SEQUENCE</scope>
</reference>
<evidence type="ECO:0000256" key="2">
    <source>
        <dbReference type="ARBA" id="ARBA00022801"/>
    </source>
</evidence>
<dbReference type="GO" id="GO:0004721">
    <property type="term" value="F:phosphoprotein phosphatase activity"/>
    <property type="evidence" value="ECO:0007669"/>
    <property type="project" value="UniProtKB-KW"/>
</dbReference>
<evidence type="ECO:0000256" key="1">
    <source>
        <dbReference type="ARBA" id="ARBA00022723"/>
    </source>
</evidence>
<accession>A0A8S4QPD5</accession>
<keyword evidence="2" id="KW-0378">Hydrolase</keyword>
<dbReference type="AlphaFoldDB" id="A0A8S4QPD5"/>
<keyword evidence="1" id="KW-0479">Metal-binding</keyword>
<dbReference type="SUPFAM" id="SSF81606">
    <property type="entry name" value="PP2C-like"/>
    <property type="match status" value="1"/>
</dbReference>
<evidence type="ECO:0000259" key="4">
    <source>
        <dbReference type="PROSITE" id="PS51746"/>
    </source>
</evidence>
<proteinExistence type="predicted"/>
<dbReference type="Proteomes" id="UP000838756">
    <property type="component" value="Unassembled WGS sequence"/>
</dbReference>
<keyword evidence="6" id="KW-1185">Reference proteome</keyword>
<evidence type="ECO:0000313" key="5">
    <source>
        <dbReference type="EMBL" id="CAH2215925.1"/>
    </source>
</evidence>
<dbReference type="InterPro" id="IPR036457">
    <property type="entry name" value="PPM-type-like_dom_sf"/>
</dbReference>
<dbReference type="Pfam" id="PF00481">
    <property type="entry name" value="PP2C"/>
    <property type="match status" value="1"/>
</dbReference>
<gene>
    <name evidence="5" type="primary">jg2675</name>
    <name evidence="5" type="ORF">PAEG_LOCUS4004</name>
</gene>
<feature type="non-terminal residue" evidence="5">
    <location>
        <position position="99"/>
    </location>
</feature>
<dbReference type="PROSITE" id="PS01032">
    <property type="entry name" value="PPM_1"/>
    <property type="match status" value="1"/>
</dbReference>
<organism evidence="5 6">
    <name type="scientific">Pararge aegeria aegeria</name>
    <dbReference type="NCBI Taxonomy" id="348720"/>
    <lineage>
        <taxon>Eukaryota</taxon>
        <taxon>Metazoa</taxon>
        <taxon>Ecdysozoa</taxon>
        <taxon>Arthropoda</taxon>
        <taxon>Hexapoda</taxon>
        <taxon>Insecta</taxon>
        <taxon>Pterygota</taxon>
        <taxon>Neoptera</taxon>
        <taxon>Endopterygota</taxon>
        <taxon>Lepidoptera</taxon>
        <taxon>Glossata</taxon>
        <taxon>Ditrysia</taxon>
        <taxon>Papilionoidea</taxon>
        <taxon>Nymphalidae</taxon>
        <taxon>Satyrinae</taxon>
        <taxon>Satyrini</taxon>
        <taxon>Parargina</taxon>
        <taxon>Pararge</taxon>
    </lineage>
</organism>
<evidence type="ECO:0000313" key="6">
    <source>
        <dbReference type="Proteomes" id="UP000838756"/>
    </source>
</evidence>